<dbReference type="AlphaFoldDB" id="A0A371WZ37"/>
<dbReference type="InterPro" id="IPR006482">
    <property type="entry name" value="Cas7_Csh2/Csh2"/>
</dbReference>
<organism evidence="2 3">
    <name type="scientific">Fulvimarina endophytica</name>
    <dbReference type="NCBI Taxonomy" id="2293836"/>
    <lineage>
        <taxon>Bacteria</taxon>
        <taxon>Pseudomonadati</taxon>
        <taxon>Pseudomonadota</taxon>
        <taxon>Alphaproteobacteria</taxon>
        <taxon>Hyphomicrobiales</taxon>
        <taxon>Aurantimonadaceae</taxon>
        <taxon>Fulvimarina</taxon>
    </lineage>
</organism>
<proteinExistence type="predicted"/>
<dbReference type="Proteomes" id="UP000264310">
    <property type="component" value="Unassembled WGS sequence"/>
</dbReference>
<dbReference type="RefSeq" id="WP_116684516.1">
    <property type="nucleotide sequence ID" value="NZ_QURL01000008.1"/>
</dbReference>
<evidence type="ECO:0000256" key="1">
    <source>
        <dbReference type="SAM" id="MobiDB-lite"/>
    </source>
</evidence>
<dbReference type="OrthoDB" id="9776792at2"/>
<dbReference type="EMBL" id="QURL01000008">
    <property type="protein sequence ID" value="RFC62248.1"/>
    <property type="molecule type" value="Genomic_DNA"/>
</dbReference>
<feature type="compositionally biased region" description="Basic and acidic residues" evidence="1">
    <location>
        <begin position="165"/>
        <end position="186"/>
    </location>
</feature>
<reference evidence="2 3" key="1">
    <citation type="submission" date="2018-08" db="EMBL/GenBank/DDBJ databases">
        <title>Fulvimarina sp. 85, whole genome shotgun sequence.</title>
        <authorList>
            <person name="Tuo L."/>
        </authorList>
    </citation>
    <scope>NUCLEOTIDE SEQUENCE [LARGE SCALE GENOMIC DNA]</scope>
    <source>
        <strain evidence="2 3">85</strain>
    </source>
</reference>
<accession>A0A371WZ37</accession>
<dbReference type="InterPro" id="IPR013418">
    <property type="entry name" value="CRISPR-assoc_prot_Cas7/Csd2"/>
</dbReference>
<feature type="region of interest" description="Disordered" evidence="1">
    <location>
        <begin position="162"/>
        <end position="186"/>
    </location>
</feature>
<sequence length="316" mass="35218">MSDLARRHDFVLLFDVRNGNPNGDPDAGNLPRLDPETGHGLVSDVSLKRKIRNYVELAHGGESGKAIYVSEGSILNEKHREAYKAVRPDEKTDGAKLNPKSDDEAEKLRRWMCANFFDVRTFGAVMSTGINCGQVRGPVQMTFAQSIEAIVPQEISITRMAATTAKEREQRREGEADEGDQRTDNRTMGRKHIVPYGLYRAHGFVSAKLAEKTGFGEDDLDLLMEALASMFEHDRSAARGEMAARKLIVFAHDNPLGRAPAHRLFDRVTVQRSIDGEARPIDARLDNYPPARAFSDYAVTIDRDGLPEGVEIIERI</sequence>
<gene>
    <name evidence="2" type="primary">cas7c</name>
    <name evidence="2" type="ORF">DYI37_17235</name>
</gene>
<keyword evidence="3" id="KW-1185">Reference proteome</keyword>
<dbReference type="NCBIfam" id="TIGR02589">
    <property type="entry name" value="cas_Csd2"/>
    <property type="match status" value="1"/>
</dbReference>
<evidence type="ECO:0000313" key="2">
    <source>
        <dbReference type="EMBL" id="RFC62248.1"/>
    </source>
</evidence>
<evidence type="ECO:0000313" key="3">
    <source>
        <dbReference type="Proteomes" id="UP000264310"/>
    </source>
</evidence>
<dbReference type="CDD" id="cd09689">
    <property type="entry name" value="Cas7_I-C"/>
    <property type="match status" value="1"/>
</dbReference>
<comment type="caution">
    <text evidence="2">The sequence shown here is derived from an EMBL/GenBank/DDBJ whole genome shotgun (WGS) entry which is preliminary data.</text>
</comment>
<protein>
    <submittedName>
        <fullName evidence="2">Type I-C CRISPR-associated protein Cas7/Csd2</fullName>
    </submittedName>
</protein>
<dbReference type="NCBIfam" id="TIGR01595">
    <property type="entry name" value="cas_CT1132"/>
    <property type="match status" value="1"/>
</dbReference>
<dbReference type="GO" id="GO:0043571">
    <property type="term" value="P:maintenance of CRISPR repeat elements"/>
    <property type="evidence" value="ECO:0007669"/>
    <property type="project" value="InterPro"/>
</dbReference>
<name>A0A371WZ37_9HYPH</name>
<dbReference type="Pfam" id="PF05107">
    <property type="entry name" value="Cas_Cas7"/>
    <property type="match status" value="1"/>
</dbReference>